<keyword evidence="1" id="KW-0472">Membrane</keyword>
<dbReference type="Pfam" id="PF05050">
    <property type="entry name" value="Methyltransf_21"/>
    <property type="match status" value="1"/>
</dbReference>
<gene>
    <name evidence="3" type="ORF">KUTeg_019617</name>
</gene>
<dbReference type="PANTHER" id="PTHR34203:SF15">
    <property type="entry name" value="SLL1173 PROTEIN"/>
    <property type="match status" value="1"/>
</dbReference>
<dbReference type="EMBL" id="JARBDR010000917">
    <property type="protein sequence ID" value="KAJ8303221.1"/>
    <property type="molecule type" value="Genomic_DNA"/>
</dbReference>
<reference evidence="3 4" key="1">
    <citation type="submission" date="2022-12" db="EMBL/GenBank/DDBJ databases">
        <title>Chromosome-level genome of Tegillarca granosa.</title>
        <authorList>
            <person name="Kim J."/>
        </authorList>
    </citation>
    <scope>NUCLEOTIDE SEQUENCE [LARGE SCALE GENOMIC DNA]</scope>
    <source>
        <strain evidence="3">Teg-2019</strain>
        <tissue evidence="3">Adductor muscle</tissue>
    </source>
</reference>
<feature type="domain" description="Methyltransferase FkbM" evidence="2">
    <location>
        <begin position="317"/>
        <end position="491"/>
    </location>
</feature>
<dbReference type="NCBIfam" id="TIGR01444">
    <property type="entry name" value="fkbM_fam"/>
    <property type="match status" value="1"/>
</dbReference>
<organism evidence="3 4">
    <name type="scientific">Tegillarca granosa</name>
    <name type="common">Malaysian cockle</name>
    <name type="synonym">Anadara granosa</name>
    <dbReference type="NCBI Taxonomy" id="220873"/>
    <lineage>
        <taxon>Eukaryota</taxon>
        <taxon>Metazoa</taxon>
        <taxon>Spiralia</taxon>
        <taxon>Lophotrochozoa</taxon>
        <taxon>Mollusca</taxon>
        <taxon>Bivalvia</taxon>
        <taxon>Autobranchia</taxon>
        <taxon>Pteriomorphia</taxon>
        <taxon>Arcoida</taxon>
        <taxon>Arcoidea</taxon>
        <taxon>Arcidae</taxon>
        <taxon>Tegillarca</taxon>
    </lineage>
</organism>
<dbReference type="InterPro" id="IPR006342">
    <property type="entry name" value="FkbM_mtfrase"/>
</dbReference>
<proteinExistence type="predicted"/>
<accession>A0ABQ9EHA1</accession>
<dbReference type="SUPFAM" id="SSF53335">
    <property type="entry name" value="S-adenosyl-L-methionine-dependent methyltransferases"/>
    <property type="match status" value="1"/>
</dbReference>
<dbReference type="PANTHER" id="PTHR34203">
    <property type="entry name" value="METHYLTRANSFERASE, FKBM FAMILY PROTEIN"/>
    <property type="match status" value="1"/>
</dbReference>
<dbReference type="Proteomes" id="UP001217089">
    <property type="component" value="Unassembled WGS sequence"/>
</dbReference>
<keyword evidence="1" id="KW-0812">Transmembrane</keyword>
<feature type="transmembrane region" description="Helical" evidence="1">
    <location>
        <begin position="178"/>
        <end position="199"/>
    </location>
</feature>
<evidence type="ECO:0000256" key="1">
    <source>
        <dbReference type="SAM" id="Phobius"/>
    </source>
</evidence>
<dbReference type="InterPro" id="IPR029063">
    <property type="entry name" value="SAM-dependent_MTases_sf"/>
</dbReference>
<sequence length="521" mass="58572">MCLEVQDQDKFSLFNDGWNKVCRGTTVNFAIKRASCNSCRFSGNFHTVAASGWETSCIVLKRSMSESEFVRSLRSCNCLSSIMKNIKNQARFRRPMTYFLSTGLIIGLTRQTICLEVQDQDKFSMTAGIKSLKPREDIVIEHPQGAKKQAGPKCSLCRCKETDVTPRIMKLFTRRSRLTNVLFLGIPLAFLCLFLFTILTKNTPSAEKIHLAEKSYTRENTQLQQVKVCDKQEPFKNIYSRNPKTGWTLNDDVCRVCPNFRKSKLQTPYGETPIYIYKAAEDIYISKDIQTAGIFDKQKVLVVLKILQTDKSLDLIDIGANIGVFTLSAAKLGRRVIAIDALNTNIQHLCFSVREGGFEKNVTIIYNAVADRSGMIVNLGVQKNNVGGTFIDFKSENIKKVKKELKATIGGSYGNISTIILDKILELDALKSFKNVVVKMDIEGFEDRVLLGATAFFKTLNIRAVFMEWVYHRNVPSGVIVIDLMTKAGFIPFTESGGKLSVASRTSWPEDVLWLPKSSSR</sequence>
<comment type="caution">
    <text evidence="3">The sequence shown here is derived from an EMBL/GenBank/DDBJ whole genome shotgun (WGS) entry which is preliminary data.</text>
</comment>
<keyword evidence="1" id="KW-1133">Transmembrane helix</keyword>
<protein>
    <recommendedName>
        <fullName evidence="2">Methyltransferase FkbM domain-containing protein</fullName>
    </recommendedName>
</protein>
<evidence type="ECO:0000259" key="2">
    <source>
        <dbReference type="Pfam" id="PF05050"/>
    </source>
</evidence>
<dbReference type="Gene3D" id="3.40.50.150">
    <property type="entry name" value="Vaccinia Virus protein VP39"/>
    <property type="match status" value="1"/>
</dbReference>
<keyword evidence="4" id="KW-1185">Reference proteome</keyword>
<name>A0ABQ9EHA1_TEGGR</name>
<evidence type="ECO:0000313" key="4">
    <source>
        <dbReference type="Proteomes" id="UP001217089"/>
    </source>
</evidence>
<dbReference type="InterPro" id="IPR052514">
    <property type="entry name" value="SAM-dependent_MTase"/>
</dbReference>
<evidence type="ECO:0000313" key="3">
    <source>
        <dbReference type="EMBL" id="KAJ8303221.1"/>
    </source>
</evidence>